<proteinExistence type="predicted"/>
<dbReference type="Proteomes" id="UP000177276">
    <property type="component" value="Unassembled WGS sequence"/>
</dbReference>
<organism evidence="1 2">
    <name type="scientific">Candidatus Zambryskibacteria bacterium RIFCSPLOWO2_12_FULL_39_16</name>
    <dbReference type="NCBI Taxonomy" id="1802775"/>
    <lineage>
        <taxon>Bacteria</taxon>
        <taxon>Candidatus Zambryskiibacteriota</taxon>
    </lineage>
</organism>
<sequence length="98" mass="10749">MKNSKNKRTVILVIILLGLLIIAYKVIFMPGTSVDVVDTMDTTDILANSSTGDILKEIESINFDTSIMDDQSFKSLKSIETPLISLPIGRNNPFSSSN</sequence>
<comment type="caution">
    <text evidence="1">The sequence shown here is derived from an EMBL/GenBank/DDBJ whole genome shotgun (WGS) entry which is preliminary data.</text>
</comment>
<dbReference type="AlphaFoldDB" id="A0A1G2UTY7"/>
<dbReference type="EMBL" id="MHWS01000003">
    <property type="protein sequence ID" value="OHB12828.1"/>
    <property type="molecule type" value="Genomic_DNA"/>
</dbReference>
<evidence type="ECO:0000313" key="1">
    <source>
        <dbReference type="EMBL" id="OHB12828.1"/>
    </source>
</evidence>
<gene>
    <name evidence="1" type="ORF">A3G46_02320</name>
</gene>
<reference evidence="1 2" key="1">
    <citation type="journal article" date="2016" name="Nat. Commun.">
        <title>Thousands of microbial genomes shed light on interconnected biogeochemical processes in an aquifer system.</title>
        <authorList>
            <person name="Anantharaman K."/>
            <person name="Brown C.T."/>
            <person name="Hug L.A."/>
            <person name="Sharon I."/>
            <person name="Castelle C.J."/>
            <person name="Probst A.J."/>
            <person name="Thomas B.C."/>
            <person name="Singh A."/>
            <person name="Wilkins M.J."/>
            <person name="Karaoz U."/>
            <person name="Brodie E.L."/>
            <person name="Williams K.H."/>
            <person name="Hubbard S.S."/>
            <person name="Banfield J.F."/>
        </authorList>
    </citation>
    <scope>NUCLEOTIDE SEQUENCE [LARGE SCALE GENOMIC DNA]</scope>
</reference>
<accession>A0A1G2UTY7</accession>
<name>A0A1G2UTY7_9BACT</name>
<protein>
    <submittedName>
        <fullName evidence="1">Uncharacterized protein</fullName>
    </submittedName>
</protein>
<evidence type="ECO:0000313" key="2">
    <source>
        <dbReference type="Proteomes" id="UP000177276"/>
    </source>
</evidence>